<dbReference type="GO" id="GO:0006355">
    <property type="term" value="P:regulation of DNA-templated transcription"/>
    <property type="evidence" value="ECO:0007669"/>
    <property type="project" value="InterPro"/>
</dbReference>
<dbReference type="SUPFAM" id="SSF46894">
    <property type="entry name" value="C-terminal effector domain of the bipartite response regulators"/>
    <property type="match status" value="1"/>
</dbReference>
<feature type="domain" description="OmpR/PhoB-type" evidence="4">
    <location>
        <begin position="1"/>
        <end position="97"/>
    </location>
</feature>
<dbReference type="STRING" id="187330.AMS58_15645"/>
<dbReference type="SUPFAM" id="SSF82171">
    <property type="entry name" value="DPP6 N-terminal domain-like"/>
    <property type="match status" value="1"/>
</dbReference>
<organism evidence="5 6">
    <name type="scientific">Pseudoalteromonas porphyrae</name>
    <dbReference type="NCBI Taxonomy" id="187330"/>
    <lineage>
        <taxon>Bacteria</taxon>
        <taxon>Pseudomonadati</taxon>
        <taxon>Pseudomonadota</taxon>
        <taxon>Gammaproteobacteria</taxon>
        <taxon>Alteromonadales</taxon>
        <taxon>Pseudoalteromonadaceae</taxon>
        <taxon>Pseudoalteromonas</taxon>
    </lineage>
</organism>
<dbReference type="SMART" id="SM00862">
    <property type="entry name" value="Trans_reg_C"/>
    <property type="match status" value="1"/>
</dbReference>
<feature type="transmembrane region" description="Helical" evidence="3">
    <location>
        <begin position="125"/>
        <end position="148"/>
    </location>
</feature>
<dbReference type="InterPro" id="IPR016032">
    <property type="entry name" value="Sig_transdc_resp-reg_C-effctor"/>
</dbReference>
<dbReference type="PANTHER" id="PTHR36842">
    <property type="entry name" value="PROTEIN TOLB HOMOLOG"/>
    <property type="match status" value="1"/>
</dbReference>
<sequence length="671" mass="77480">MTVHIASVMFDANQRTLVKGTQSRNLEPKVFNFLTALLAANGQIVSRDQLIEKVWNNRVVGEGAINRTVSLLRGHFAALTDENIIETVPTQGYRLIACLEGLSKDPIEPVLNEITATENKKSTWFFIKVSCVITFILLFLVALISYFIKPDSFTHSNTLSLISAPLIALNGSEYKLSTTDSGQHILFHHLDENNNQAVYLYDTKTHSKKRVLTDSLATINAKGTQLVYATNIDKQCSIAIYYVATQKQQPLFTCDEIPTSLVWGENNTFYFTKRFSKSHPYQVFSYNVNTGRLKQITNPTSKNNTKGDFNFNYNRHTNQLAVLRYINDNQSHIIIINDDHVLTEHTVDLRINNLLWHPNNNDLIIADSASLYTLKTANSHYSLLKKLDFKINSLALLQSDNGPSLLISNLNAVSDIAKYNIKQKTHITWQQSARTELLPRMKADTQLILSTRYKSHHWWRIKGDNAQLINVDLPFELQFVRYELSDDGKRVLFSKHGDIYELNIDENTYQHVFTESKNSYVANYDANNNVIYSGNSSGNWQLWHYQRSSGQHTQLTVNGGYSGRIIGEYLYYSKFTVDGLWRKKLDHPNEELIIKDFNRINWLNWQIINNQLYFYRQETGVWAYNIDTHTEQLLLPKTNDFIHQYTISPDQQYIYWVRLKALQGDIYQYAF</sequence>
<name>A0A0N0LVA3_9GAMM</name>
<dbReference type="AlphaFoldDB" id="A0A0N0LVA3"/>
<dbReference type="RefSeq" id="WP_054455750.1">
    <property type="nucleotide sequence ID" value="NZ_LHPH01000027.1"/>
</dbReference>
<dbReference type="GO" id="GO:0003677">
    <property type="term" value="F:DNA binding"/>
    <property type="evidence" value="ECO:0007669"/>
    <property type="project" value="UniProtKB-UniRule"/>
</dbReference>
<dbReference type="Gene3D" id="1.10.10.10">
    <property type="entry name" value="Winged helix-like DNA-binding domain superfamily/Winged helix DNA-binding domain"/>
    <property type="match status" value="1"/>
</dbReference>
<dbReference type="PANTHER" id="PTHR36842:SF1">
    <property type="entry name" value="PROTEIN TOLB"/>
    <property type="match status" value="1"/>
</dbReference>
<evidence type="ECO:0000313" key="6">
    <source>
        <dbReference type="Proteomes" id="UP000037848"/>
    </source>
</evidence>
<dbReference type="PATRIC" id="fig|187330.3.peg.2347"/>
<evidence type="ECO:0000256" key="3">
    <source>
        <dbReference type="SAM" id="Phobius"/>
    </source>
</evidence>
<dbReference type="Proteomes" id="UP000037848">
    <property type="component" value="Unassembled WGS sequence"/>
</dbReference>
<evidence type="ECO:0000259" key="4">
    <source>
        <dbReference type="PROSITE" id="PS51755"/>
    </source>
</evidence>
<feature type="DNA-binding region" description="OmpR/PhoB-type" evidence="2">
    <location>
        <begin position="1"/>
        <end position="97"/>
    </location>
</feature>
<reference evidence="5 6" key="1">
    <citation type="submission" date="2015-08" db="EMBL/GenBank/DDBJ databases">
        <title>Draft Genome Sequence of Pseudoalteromonas porphyrae UCD-SED14.</title>
        <authorList>
            <person name="Coil D.A."/>
            <person name="Jospin G."/>
            <person name="Lee R.D."/>
            <person name="Eisen J.A."/>
        </authorList>
    </citation>
    <scope>NUCLEOTIDE SEQUENCE [LARGE SCALE GENOMIC DNA]</scope>
    <source>
        <strain evidence="5 6">UCD-SED14</strain>
    </source>
</reference>
<dbReference type="InterPro" id="IPR036388">
    <property type="entry name" value="WH-like_DNA-bd_sf"/>
</dbReference>
<dbReference type="CDD" id="cd00383">
    <property type="entry name" value="trans_reg_C"/>
    <property type="match status" value="1"/>
</dbReference>
<keyword evidence="6" id="KW-1185">Reference proteome</keyword>
<dbReference type="OrthoDB" id="5900874at2"/>
<keyword evidence="3" id="KW-0472">Membrane</keyword>
<comment type="caution">
    <text evidence="5">The sequence shown here is derived from an EMBL/GenBank/DDBJ whole genome shotgun (WGS) entry which is preliminary data.</text>
</comment>
<accession>A0A0N0LVA3</accession>
<evidence type="ECO:0000313" key="5">
    <source>
        <dbReference type="EMBL" id="KPH58038.1"/>
    </source>
</evidence>
<evidence type="ECO:0000256" key="2">
    <source>
        <dbReference type="PROSITE-ProRule" id="PRU01091"/>
    </source>
</evidence>
<gene>
    <name evidence="5" type="ORF">ADS77_18490</name>
</gene>
<dbReference type="EMBL" id="LHPH01000027">
    <property type="protein sequence ID" value="KPH58038.1"/>
    <property type="molecule type" value="Genomic_DNA"/>
</dbReference>
<keyword evidence="3" id="KW-0812">Transmembrane</keyword>
<dbReference type="Pfam" id="PF00486">
    <property type="entry name" value="Trans_reg_C"/>
    <property type="match status" value="1"/>
</dbReference>
<dbReference type="InterPro" id="IPR011042">
    <property type="entry name" value="6-blade_b-propeller_TolB-like"/>
</dbReference>
<keyword evidence="1 2" id="KW-0238">DNA-binding</keyword>
<dbReference type="InterPro" id="IPR001867">
    <property type="entry name" value="OmpR/PhoB-type_DNA-bd"/>
</dbReference>
<proteinExistence type="predicted"/>
<protein>
    <recommendedName>
        <fullName evidence="4">OmpR/PhoB-type domain-containing protein</fullName>
    </recommendedName>
</protein>
<dbReference type="Gene3D" id="2.120.10.30">
    <property type="entry name" value="TolB, C-terminal domain"/>
    <property type="match status" value="2"/>
</dbReference>
<dbReference type="GO" id="GO:0000160">
    <property type="term" value="P:phosphorelay signal transduction system"/>
    <property type="evidence" value="ECO:0007669"/>
    <property type="project" value="InterPro"/>
</dbReference>
<keyword evidence="3" id="KW-1133">Transmembrane helix</keyword>
<dbReference type="PROSITE" id="PS51755">
    <property type="entry name" value="OMPR_PHOB"/>
    <property type="match status" value="1"/>
</dbReference>
<evidence type="ECO:0000256" key="1">
    <source>
        <dbReference type="ARBA" id="ARBA00023125"/>
    </source>
</evidence>